<protein>
    <submittedName>
        <fullName evidence="2">Uncharacterized protein</fullName>
    </submittedName>
</protein>
<comment type="caution">
    <text evidence="2">The sequence shown here is derived from an EMBL/GenBank/DDBJ whole genome shotgun (WGS) entry which is preliminary data.</text>
</comment>
<evidence type="ECO:0000256" key="1">
    <source>
        <dbReference type="SAM" id="Phobius"/>
    </source>
</evidence>
<feature type="transmembrane region" description="Helical" evidence="1">
    <location>
        <begin position="458"/>
        <end position="480"/>
    </location>
</feature>
<dbReference type="Proteomes" id="UP000298390">
    <property type="component" value="Unassembled WGS sequence"/>
</dbReference>
<reference evidence="2 3" key="1">
    <citation type="submission" date="2019-01" db="EMBL/GenBank/DDBJ databases">
        <title>Genome sequencing of the rare red list fungi Fomitopsis rosea.</title>
        <authorList>
            <person name="Buettner E."/>
            <person name="Kellner H."/>
        </authorList>
    </citation>
    <scope>NUCLEOTIDE SEQUENCE [LARGE SCALE GENOMIC DNA]</scope>
    <source>
        <strain evidence="2 3">DSM 105464</strain>
    </source>
</reference>
<evidence type="ECO:0000313" key="3">
    <source>
        <dbReference type="Proteomes" id="UP000298390"/>
    </source>
</evidence>
<evidence type="ECO:0000313" key="2">
    <source>
        <dbReference type="EMBL" id="TFY63074.1"/>
    </source>
</evidence>
<dbReference type="AlphaFoldDB" id="A0A4Y9YKM2"/>
<keyword evidence="1" id="KW-0472">Membrane</keyword>
<keyword evidence="1" id="KW-0812">Transmembrane</keyword>
<proteinExistence type="predicted"/>
<sequence>MEHAFEVKPMKMSYEMYVNVSRKMQCNPYRMYGVYRPGLPVGWEVHTHPEGTRYFFSRARRMYTEAWIYDPLILKEIEDFAHRLCEEIQKNGFALPSDAELVLDLEVIPDHAPVRTDLVTERILFWLHPIDILEEKDVDRVRYIQSDSHIKHLIESYYWYRTKPYCSDRKHIESFPAGHTISEDLRKEALSTLVHANVDQVTSASSTVSMKPDDMLNFDRNGQNIARSVNGTFRAIWQLTYGVELGSNDHVVCVIGRLMYLFVHNRYHFSFGQNVAKLDRFKSIFDDNANGGPSKLFSFLSLVLFNAPNVHLETLERAWTDESINELFWTKCIARLQKDWEEAATVLLNANISFLTINDVDTGPGPRSSAQLASYVSTIASIAAIVIGMLVIRQHRVKPKETATDVVTYLTSRKHPQLGLEVLALVHSLPYALLMWAVVSFMLAFAFENFRVLDIPTIAVATTSWALAAILLVLCLHTIWEGGGFSLRKEIGALYQRANNNVQLWRRRFAQKLKQLANSDSHSVPSVSSNIAVPGGIEMQGV</sequence>
<feature type="transmembrane region" description="Helical" evidence="1">
    <location>
        <begin position="372"/>
        <end position="392"/>
    </location>
</feature>
<gene>
    <name evidence="2" type="ORF">EVJ58_g3457</name>
</gene>
<keyword evidence="1" id="KW-1133">Transmembrane helix</keyword>
<dbReference type="EMBL" id="SEKV01000142">
    <property type="protein sequence ID" value="TFY63074.1"/>
    <property type="molecule type" value="Genomic_DNA"/>
</dbReference>
<feature type="transmembrane region" description="Helical" evidence="1">
    <location>
        <begin position="422"/>
        <end position="446"/>
    </location>
</feature>
<dbReference type="STRING" id="34475.A0A4Y9YKM2"/>
<organism evidence="2 3">
    <name type="scientific">Rhodofomes roseus</name>
    <dbReference type="NCBI Taxonomy" id="34475"/>
    <lineage>
        <taxon>Eukaryota</taxon>
        <taxon>Fungi</taxon>
        <taxon>Dikarya</taxon>
        <taxon>Basidiomycota</taxon>
        <taxon>Agaricomycotina</taxon>
        <taxon>Agaricomycetes</taxon>
        <taxon>Polyporales</taxon>
        <taxon>Rhodofomes</taxon>
    </lineage>
</organism>
<accession>A0A4Y9YKM2</accession>
<name>A0A4Y9YKM2_9APHY</name>